<gene>
    <name evidence="2" type="ORF">SAMN05421740_101144</name>
</gene>
<keyword evidence="3" id="KW-1185">Reference proteome</keyword>
<dbReference type="Proteomes" id="UP000198916">
    <property type="component" value="Unassembled WGS sequence"/>
</dbReference>
<dbReference type="PANTHER" id="PTHR36848">
    <property type="entry name" value="DNA-BINDING PROTEIN (PUTATIVE SECRETED PROTEIN)-RELATED"/>
    <property type="match status" value="1"/>
</dbReference>
<dbReference type="STRING" id="332977.SAMN05421740_101144"/>
<evidence type="ECO:0000256" key="1">
    <source>
        <dbReference type="SAM" id="SignalP"/>
    </source>
</evidence>
<dbReference type="EMBL" id="FNZR01000001">
    <property type="protein sequence ID" value="SEK19162.1"/>
    <property type="molecule type" value="Genomic_DNA"/>
</dbReference>
<protein>
    <submittedName>
        <fullName evidence="2">Alpha-L-rhamnosidase</fullName>
    </submittedName>
</protein>
<dbReference type="InterPro" id="IPR053161">
    <property type="entry name" value="Ulvan_degrading_GH"/>
</dbReference>
<organism evidence="2 3">
    <name type="scientific">Parapedobacter koreensis</name>
    <dbReference type="NCBI Taxonomy" id="332977"/>
    <lineage>
        <taxon>Bacteria</taxon>
        <taxon>Pseudomonadati</taxon>
        <taxon>Bacteroidota</taxon>
        <taxon>Sphingobacteriia</taxon>
        <taxon>Sphingobacteriales</taxon>
        <taxon>Sphingobacteriaceae</taxon>
        <taxon>Parapedobacter</taxon>
    </lineage>
</organism>
<accession>A0A1H7F4E2</accession>
<name>A0A1H7F4E2_9SPHI</name>
<dbReference type="PANTHER" id="PTHR36848:SF2">
    <property type="entry name" value="SECRETED PROTEIN"/>
    <property type="match status" value="1"/>
</dbReference>
<proteinExistence type="predicted"/>
<dbReference type="RefSeq" id="WP_090601994.1">
    <property type="nucleotide sequence ID" value="NZ_FNZR01000001.1"/>
</dbReference>
<dbReference type="AlphaFoldDB" id="A0A1H7F4E2"/>
<evidence type="ECO:0000313" key="2">
    <source>
        <dbReference type="EMBL" id="SEK19162.1"/>
    </source>
</evidence>
<feature type="chain" id="PRO_5011457169" evidence="1">
    <location>
        <begin position="28"/>
        <end position="877"/>
    </location>
</feature>
<dbReference type="Pfam" id="PF17132">
    <property type="entry name" value="Glyco_hydro_106"/>
    <property type="match status" value="1"/>
</dbReference>
<sequence length="877" mass="99920">MKTQRYTSGMCCLVILAVLCHSQLGHAQQKAEIATIRQLAEAFKQPDKSFGSAPLWVWHTDVTEAIIDSMMQDFKDKAFGGVFVHPRPGLITPYLSDEWHRLFTYTVAKGKALGLHVWIYDENSYPSGFAGGHVPAEMPESYNQGQMLNLTKTDRLPHNMSPYFVVLRETSNGYLDISGRADRYADSLGTYFLFKKAFYDQSPWYAGFSYVDLLKAGVTEKFIEVTMAGYERHFGKEFGHTVPGVFTDEPNIEVQGENNIRWTPDLFEQFKQRWGYDLVPHLPSLYEEVGAWRKIRHNYYQVLLQLFIDRWSKPWYAYTEKNGLEWTGHYWEHGWPSPNHGGDNMAMYAWHQRPAIDMLFNQFDETSPNAQFGNIRAVKELASVANQLGRKRTLSETYGGGGWELTMTDMKRLRDWQYALGVNTLNQHLADMTLLGARKYDYPQSFSYHNPWWPYYWVQNSYFARLSLALSAGKQINDILVIEPTTSAWLYSAFQSANPRRDTIGRQFQAFITTLERAQSEYDLGSENIIKDHGSVRGTRFVIGERGYRTVVIPPGMENIDRSTFSLLLQYAKQGGQILLFEAMRYIDGAAAETEIAQLQAFGDVRAVETLDEHVIRDYFLPEDVVFKGKDLLQPQLYHHRRRLQDGQLLFLANSSLDEARDVAVAVQGKQVLFLDTETGDVLDFPGARSDSTQLLRYHLPAAGSALFFIADEARDAYPAWKAPATQARAIATRQSRVKRLRPNVLTIDFCDVAIGDTLLKDVNTFYAADTVFKHYGFADGNPWNTSVQYKDHTIRRDTFGQGTGFAASYHFQLAAGTATVGLQAVVERPHLWQVAINGQVIHPIPDQWWLDRDFAVFDIGRYAKQGIIPLNCGQTG</sequence>
<dbReference type="OrthoDB" id="9761519at2"/>
<feature type="signal peptide" evidence="1">
    <location>
        <begin position="1"/>
        <end position="27"/>
    </location>
</feature>
<evidence type="ECO:0000313" key="3">
    <source>
        <dbReference type="Proteomes" id="UP000198916"/>
    </source>
</evidence>
<reference evidence="3" key="1">
    <citation type="submission" date="2016-10" db="EMBL/GenBank/DDBJ databases">
        <authorList>
            <person name="Varghese N."/>
            <person name="Submissions S."/>
        </authorList>
    </citation>
    <scope>NUCLEOTIDE SEQUENCE [LARGE SCALE GENOMIC DNA]</scope>
    <source>
        <strain evidence="3">Jip14</strain>
    </source>
</reference>
<keyword evidence="1" id="KW-0732">Signal</keyword>